<evidence type="ECO:0000313" key="2">
    <source>
        <dbReference type="Proteomes" id="UP000740883"/>
    </source>
</evidence>
<protein>
    <submittedName>
        <fullName evidence="1">Uncharacterized protein</fullName>
    </submittedName>
</protein>
<comment type="caution">
    <text evidence="1">The sequence shown here is derived from an EMBL/GenBank/DDBJ whole genome shotgun (WGS) entry which is preliminary data.</text>
</comment>
<organism evidence="1 2">
    <name type="scientific">Nosema granulosis</name>
    <dbReference type="NCBI Taxonomy" id="83296"/>
    <lineage>
        <taxon>Eukaryota</taxon>
        <taxon>Fungi</taxon>
        <taxon>Fungi incertae sedis</taxon>
        <taxon>Microsporidia</taxon>
        <taxon>Nosematidae</taxon>
        <taxon>Nosema</taxon>
    </lineage>
</organism>
<sequence>MKIGKDIRYYFNYYFIKKPPGYNTDTLIRLTFRFPQYKTDFIELPVFSSRIIRPKGVFTLQRDCIKGFLPEMAFRRFTDRKKNGFVILNKKLTNIKTAKEHEKNNIYWYEKEGDYKVVFTNGTPEAYAEYVVLFFQTLLEILKSFDKTAYKNMFSAISKDKTFIKNNSLVYFKRREILFFFLKNLIVIIRKKRLQKKSLDKLKGILYSEILNLQNRDRLEEIRLLYKIHLLLRDLIKIISEFAPIKSNFEPIQINEMFRTHRFTVEKTYTFFVVEFIPIKDVNIEVYNSKLELIDEEIEFLVFRNYIIVPYKSLDRFCYLRIHIGEKYSSQIMSI</sequence>
<reference evidence="1 2" key="1">
    <citation type="journal article" date="2020" name="Genome Biol. Evol.">
        <title>Comparative genomics of strictly vertically transmitted, feminizing microsporidia endosymbionts of amphipod crustaceans.</title>
        <authorList>
            <person name="Cormier A."/>
            <person name="Chebbi M.A."/>
            <person name="Giraud I."/>
            <person name="Wattier R."/>
            <person name="Teixeira M."/>
            <person name="Gilbert C."/>
            <person name="Rigaud T."/>
            <person name="Cordaux R."/>
        </authorList>
    </citation>
    <scope>NUCLEOTIDE SEQUENCE [LARGE SCALE GENOMIC DNA]</scope>
    <source>
        <strain evidence="1 2">Ou3-Ou53</strain>
    </source>
</reference>
<gene>
    <name evidence="1" type="ORF">NGRA_0199</name>
</gene>
<dbReference type="AlphaFoldDB" id="A0A9P6H1B6"/>
<dbReference type="EMBL" id="SBJO01000006">
    <property type="protein sequence ID" value="KAF9764868.1"/>
    <property type="molecule type" value="Genomic_DNA"/>
</dbReference>
<dbReference type="Proteomes" id="UP000740883">
    <property type="component" value="Unassembled WGS sequence"/>
</dbReference>
<name>A0A9P6H1B6_9MICR</name>
<evidence type="ECO:0000313" key="1">
    <source>
        <dbReference type="EMBL" id="KAF9764868.1"/>
    </source>
</evidence>
<keyword evidence="2" id="KW-1185">Reference proteome</keyword>
<proteinExistence type="predicted"/>
<accession>A0A9P6H1B6</accession>